<dbReference type="SUPFAM" id="SSF49373">
    <property type="entry name" value="Invasin/intimin cell-adhesion fragments"/>
    <property type="match status" value="1"/>
</dbReference>
<dbReference type="EMBL" id="FPCA01000005">
    <property type="protein sequence ID" value="SFU95548.1"/>
    <property type="molecule type" value="Genomic_DNA"/>
</dbReference>
<name>A0A1I7KDP9_9BACT</name>
<organism evidence="3 4">
    <name type="scientific">Pontibacter akesuensis</name>
    <dbReference type="NCBI Taxonomy" id="388950"/>
    <lineage>
        <taxon>Bacteria</taxon>
        <taxon>Pseudomonadati</taxon>
        <taxon>Bacteroidota</taxon>
        <taxon>Cytophagia</taxon>
        <taxon>Cytophagales</taxon>
        <taxon>Hymenobacteraceae</taxon>
        <taxon>Pontibacter</taxon>
    </lineage>
</organism>
<feature type="region of interest" description="Disordered" evidence="1">
    <location>
        <begin position="581"/>
        <end position="601"/>
    </location>
</feature>
<dbReference type="Gene3D" id="2.60.40.1080">
    <property type="match status" value="1"/>
</dbReference>
<sequence>MPVTIRKQARLKYIPILLLVFTVLFCKGPEPEPSPNPTPASGIIDKVALQTGEILLHGSTPELIMAPNEQTSVTISQMSLNSIDSSPKNIALNSSDPNVVTVTSEGKVKAVSNGSAFIVGSDKEGNKAVFSVTVRTNDLPALTEPVFSNFDKPILIVNMEKAESVKPIILNRLGQPLQVPYSLGFQSGNTSKDVAENSPPNYPQEGIYNLAVKAGDKELVGNTPVILYTPSKSSLAEIKPRMIGASLEWGRYPSHFNRNGLQSQPVRGLVYRLIPKTSNGRVELLLNISEEDVTVETEDNTVISANGSTITSVKAGIGKWRVKQEDYIGPWKNSQVFYDFSGDWICSNNKKGFSIHMEVPEVVGRIYHRGVQGNYTAFFQLYELWANWYIQRDLAKAQFVNLVTKEVSKISNAKIGPLSACTICSYPTELQRQGWSYGELHTSYDNTRGVLTYINDDEFMMADGTLNGPIFKRGKVDLANPTNVPTSVVTTTPASIDAVSAVLGGTVSGSPEIVERGIIIDTTPNLTVERRNTFQEGAGNGEFVTKVSGFSADTRYYVNAYAKSATGVITYGNELSFKTTGTGPGTGAGPGAGTGPGTGTGTSKEIIVDTELKGEAYEKVGFSFTLPAGVKTMEIRTVESATAYWNTADLFVRKGSAPVVAGPKPPTWTPAYSWTADCHSTEPNRSEEVCPFTNPGAGTWYVTLYGYNTYFRSRVIITITK</sequence>
<proteinExistence type="predicted"/>
<feature type="domain" description="Peptidase C-terminal archaeal/bacterial" evidence="2">
    <location>
        <begin position="622"/>
        <end position="706"/>
    </location>
</feature>
<keyword evidence="4" id="KW-1185">Reference proteome</keyword>
<dbReference type="InterPro" id="IPR008964">
    <property type="entry name" value="Invasin/intimin_cell_adhesion"/>
</dbReference>
<evidence type="ECO:0000313" key="3">
    <source>
        <dbReference type="EMBL" id="SFU95548.1"/>
    </source>
</evidence>
<dbReference type="AlphaFoldDB" id="A0A1I7KDP9"/>
<protein>
    <submittedName>
        <fullName evidence="3">Pre-peptidase C-terminal domain-containing protein</fullName>
    </submittedName>
</protein>
<feature type="compositionally biased region" description="Gly residues" evidence="1">
    <location>
        <begin position="582"/>
        <end position="600"/>
    </location>
</feature>
<evidence type="ECO:0000256" key="1">
    <source>
        <dbReference type="SAM" id="MobiDB-lite"/>
    </source>
</evidence>
<gene>
    <name evidence="3" type="ORF">SAMN04487941_3606</name>
</gene>
<evidence type="ECO:0000259" key="2">
    <source>
        <dbReference type="Pfam" id="PF04151"/>
    </source>
</evidence>
<reference evidence="4" key="1">
    <citation type="submission" date="2016-10" db="EMBL/GenBank/DDBJ databases">
        <authorList>
            <person name="Varghese N."/>
        </authorList>
    </citation>
    <scope>NUCLEOTIDE SEQUENCE [LARGE SCALE GENOMIC DNA]</scope>
    <source>
        <strain evidence="4">DSM 18820</strain>
    </source>
</reference>
<evidence type="ECO:0000313" key="4">
    <source>
        <dbReference type="Proteomes" id="UP000182491"/>
    </source>
</evidence>
<dbReference type="OrthoDB" id="978008at2"/>
<dbReference type="Pfam" id="PF04151">
    <property type="entry name" value="PPC"/>
    <property type="match status" value="1"/>
</dbReference>
<dbReference type="InterPro" id="IPR007280">
    <property type="entry name" value="Peptidase_C_arc/bac"/>
</dbReference>
<dbReference type="Gene3D" id="2.60.120.380">
    <property type="match status" value="1"/>
</dbReference>
<dbReference type="RefSeq" id="WP_068838857.1">
    <property type="nucleotide sequence ID" value="NZ_BMXC01000006.1"/>
</dbReference>
<accession>A0A1I7KDP9</accession>
<dbReference type="Proteomes" id="UP000182491">
    <property type="component" value="Unassembled WGS sequence"/>
</dbReference>